<keyword evidence="1" id="KW-0802">TPR repeat</keyword>
<dbReference type="RefSeq" id="WP_207362859.1">
    <property type="nucleotide sequence ID" value="NZ_JAFMYV010000001.1"/>
</dbReference>
<feature type="repeat" description="TPR" evidence="1">
    <location>
        <begin position="129"/>
        <end position="162"/>
    </location>
</feature>
<evidence type="ECO:0000313" key="3">
    <source>
        <dbReference type="EMBL" id="MBO0935300.1"/>
    </source>
</evidence>
<reference evidence="3" key="1">
    <citation type="submission" date="2021-03" db="EMBL/GenBank/DDBJ databases">
        <title>Fibrella sp. HMF5335 genome sequencing and assembly.</title>
        <authorList>
            <person name="Kang H."/>
            <person name="Kim H."/>
            <person name="Bae S."/>
            <person name="Joh K."/>
        </authorList>
    </citation>
    <scope>NUCLEOTIDE SEQUENCE</scope>
    <source>
        <strain evidence="3">HMF5335</strain>
    </source>
</reference>
<dbReference type="AlphaFoldDB" id="A0A939GD24"/>
<dbReference type="Gene3D" id="1.25.40.10">
    <property type="entry name" value="Tetratricopeptide repeat domain"/>
    <property type="match status" value="1"/>
</dbReference>
<name>A0A939GD24_9BACT</name>
<dbReference type="Pfam" id="PF14559">
    <property type="entry name" value="TPR_19"/>
    <property type="match status" value="1"/>
</dbReference>
<dbReference type="PANTHER" id="PTHR12558:SF13">
    <property type="entry name" value="CELL DIVISION CYCLE PROTEIN 27 HOMOLOG"/>
    <property type="match status" value="1"/>
</dbReference>
<sequence>MIYSNYLPSIFRAYLGSVLFSVEYDFILSETHLKAAFRQEDKNLTFILLLCQLYQKKLEYSEAQTNLISTESALSTYAQLGINVVKEKPEPLWNDVDYRFLAEFQLMMARYDDAVASFNKALILNPDFFDARVGLGIAKQKLANWSEAHVAFKHAIRLDPNDLNARCSLAEVLINLERFADAEQELKRVKQIAPNHVDMLIWMGKLFTWLGDEAYKKEEYDHACQRFSHAISSFEKISTGQKNSDYSRRITPDERDTINYFIGYCRVKLCQTQVKPGAILQRLVKGPKNLLMSSIEEEVDNAKNNFSQIKEYSRNYFEAQQSIRRLDKFLKERNQFTNIQPSRVAGYTVATITLAVFLFAQYLFVMGTMFWPKSYYTIKPNQVLIDGALLKLDSAHKNSLTDNVANLVKIQYPSRDSLIREWQQKVEPKLPINSDWIERIDQNQQITLSEGTYMSITFISIFFIIAGLILPELTKLKVGSIELEKAKLETATSTPSLSVSAGPTTGPTALRS</sequence>
<proteinExistence type="predicted"/>
<keyword evidence="2" id="KW-0472">Membrane</keyword>
<dbReference type="Proteomes" id="UP000664034">
    <property type="component" value="Unassembled WGS sequence"/>
</dbReference>
<dbReference type="SUPFAM" id="SSF48452">
    <property type="entry name" value="TPR-like"/>
    <property type="match status" value="1"/>
</dbReference>
<accession>A0A939GD24</accession>
<evidence type="ECO:0000256" key="1">
    <source>
        <dbReference type="PROSITE-ProRule" id="PRU00339"/>
    </source>
</evidence>
<comment type="caution">
    <text evidence="3">The sequence shown here is derived from an EMBL/GenBank/DDBJ whole genome shotgun (WGS) entry which is preliminary data.</text>
</comment>
<dbReference type="SMART" id="SM00028">
    <property type="entry name" value="TPR"/>
    <property type="match status" value="3"/>
</dbReference>
<dbReference type="InterPro" id="IPR011990">
    <property type="entry name" value="TPR-like_helical_dom_sf"/>
</dbReference>
<evidence type="ECO:0000313" key="4">
    <source>
        <dbReference type="Proteomes" id="UP000664034"/>
    </source>
</evidence>
<protein>
    <submittedName>
        <fullName evidence="3">Tetratricopeptide repeat protein</fullName>
    </submittedName>
</protein>
<keyword evidence="4" id="KW-1185">Reference proteome</keyword>
<feature type="transmembrane region" description="Helical" evidence="2">
    <location>
        <begin position="452"/>
        <end position="470"/>
    </location>
</feature>
<organism evidence="3 4">
    <name type="scientific">Fibrella rubiginis</name>
    <dbReference type="NCBI Taxonomy" id="2817060"/>
    <lineage>
        <taxon>Bacteria</taxon>
        <taxon>Pseudomonadati</taxon>
        <taxon>Bacteroidota</taxon>
        <taxon>Cytophagia</taxon>
        <taxon>Cytophagales</taxon>
        <taxon>Spirosomataceae</taxon>
        <taxon>Fibrella</taxon>
    </lineage>
</organism>
<keyword evidence="2" id="KW-0812">Transmembrane</keyword>
<evidence type="ECO:0000256" key="2">
    <source>
        <dbReference type="SAM" id="Phobius"/>
    </source>
</evidence>
<keyword evidence="2" id="KW-1133">Transmembrane helix</keyword>
<dbReference type="PROSITE" id="PS50005">
    <property type="entry name" value="TPR"/>
    <property type="match status" value="2"/>
</dbReference>
<feature type="repeat" description="TPR" evidence="1">
    <location>
        <begin position="95"/>
        <end position="128"/>
    </location>
</feature>
<feature type="transmembrane region" description="Helical" evidence="2">
    <location>
        <begin position="344"/>
        <end position="365"/>
    </location>
</feature>
<gene>
    <name evidence="3" type="ORF">J2I47_01940</name>
</gene>
<dbReference type="InterPro" id="IPR019734">
    <property type="entry name" value="TPR_rpt"/>
</dbReference>
<dbReference type="EMBL" id="JAFMYV010000001">
    <property type="protein sequence ID" value="MBO0935300.1"/>
    <property type="molecule type" value="Genomic_DNA"/>
</dbReference>
<dbReference type="PANTHER" id="PTHR12558">
    <property type="entry name" value="CELL DIVISION CYCLE 16,23,27"/>
    <property type="match status" value="1"/>
</dbReference>